<comment type="similarity">
    <text evidence="2">Belongs to the glycosyltransferase 31 family.</text>
</comment>
<dbReference type="GO" id="GO:0000139">
    <property type="term" value="C:Golgi membrane"/>
    <property type="evidence" value="ECO:0007669"/>
    <property type="project" value="UniProtKB-SubCell"/>
</dbReference>
<dbReference type="Proteomes" id="UP000618051">
    <property type="component" value="Unassembled WGS sequence"/>
</dbReference>
<keyword evidence="3" id="KW-0328">Glycosyltransferase</keyword>
<gene>
    <name evidence="13" type="ORF">IHE44_0002315</name>
    <name evidence="12" type="ORF">IHE44_008467</name>
</gene>
<keyword evidence="5" id="KW-0812">Transmembrane</keyword>
<evidence type="ECO:0000256" key="7">
    <source>
        <dbReference type="ARBA" id="ARBA00022989"/>
    </source>
</evidence>
<dbReference type="FunFam" id="3.90.550.50:FF:000020">
    <property type="entry name" value="Hexosyltransferase"/>
    <property type="match status" value="1"/>
</dbReference>
<dbReference type="EMBL" id="JADDUC020000012">
    <property type="protein sequence ID" value="KAI1235452.1"/>
    <property type="molecule type" value="Genomic_DNA"/>
</dbReference>
<dbReference type="GO" id="GO:0030311">
    <property type="term" value="P:poly-N-acetyllactosamine biosynthetic process"/>
    <property type="evidence" value="ECO:0007669"/>
    <property type="project" value="TreeGrafter"/>
</dbReference>
<dbReference type="OrthoDB" id="2139606at2759"/>
<evidence type="ECO:0000313" key="13">
    <source>
        <dbReference type="EMBL" id="KAI1235452.1"/>
    </source>
</evidence>
<evidence type="ECO:0000256" key="6">
    <source>
        <dbReference type="ARBA" id="ARBA00022968"/>
    </source>
</evidence>
<evidence type="ECO:0000256" key="5">
    <source>
        <dbReference type="ARBA" id="ARBA00022692"/>
    </source>
</evidence>
<dbReference type="PANTHER" id="PTHR11214:SF91">
    <property type="entry name" value="UDP-GLCNAC:BETAGAL BETA-1,3-N-ACETYLGLUCOSAMINYLTRANSFERASE 9"/>
    <property type="match status" value="1"/>
</dbReference>
<keyword evidence="8" id="KW-0333">Golgi apparatus</keyword>
<dbReference type="EMBL" id="JADDUC010000033">
    <property type="protein sequence ID" value="KAG0122735.1"/>
    <property type="molecule type" value="Genomic_DNA"/>
</dbReference>
<dbReference type="GO" id="GO:0006493">
    <property type="term" value="P:protein O-linked glycosylation"/>
    <property type="evidence" value="ECO:0007669"/>
    <property type="project" value="TreeGrafter"/>
</dbReference>
<reference evidence="13 14" key="2">
    <citation type="journal article" date="2021" name="J. Hered.">
        <title>Feather Gene Expression Elucidates the Developmental Basis of Plumage Iridescence in African Starlings.</title>
        <authorList>
            <person name="Rubenstein D.R."/>
            <person name="Corvelo A."/>
            <person name="MacManes M.D."/>
            <person name="Maia R."/>
            <person name="Narzisi G."/>
            <person name="Rousaki A."/>
            <person name="Vandenabeele P."/>
            <person name="Shawkey M.D."/>
            <person name="Solomon J."/>
        </authorList>
    </citation>
    <scope>NUCLEOTIDE SEQUENCE [LARGE SCALE GENOMIC DNA]</scope>
    <source>
        <strain evidence="13">SS15</strain>
    </source>
</reference>
<proteinExistence type="inferred from homology"/>
<evidence type="ECO:0000256" key="2">
    <source>
        <dbReference type="ARBA" id="ARBA00008661"/>
    </source>
</evidence>
<accession>A0A835NXP8</accession>
<evidence type="ECO:0000256" key="3">
    <source>
        <dbReference type="ARBA" id="ARBA00022676"/>
    </source>
</evidence>
<evidence type="ECO:0000256" key="1">
    <source>
        <dbReference type="ARBA" id="ARBA00004323"/>
    </source>
</evidence>
<organism evidence="12">
    <name type="scientific">Lamprotornis superbus</name>
    <dbReference type="NCBI Taxonomy" id="245042"/>
    <lineage>
        <taxon>Eukaryota</taxon>
        <taxon>Metazoa</taxon>
        <taxon>Chordata</taxon>
        <taxon>Craniata</taxon>
        <taxon>Vertebrata</taxon>
        <taxon>Euteleostomi</taxon>
        <taxon>Archelosauria</taxon>
        <taxon>Archosauria</taxon>
        <taxon>Dinosauria</taxon>
        <taxon>Saurischia</taxon>
        <taxon>Theropoda</taxon>
        <taxon>Coelurosauria</taxon>
        <taxon>Aves</taxon>
        <taxon>Neognathae</taxon>
        <taxon>Neoaves</taxon>
        <taxon>Telluraves</taxon>
        <taxon>Australaves</taxon>
        <taxon>Passeriformes</taxon>
        <taxon>Sturnidae</taxon>
        <taxon>Lamprotornis</taxon>
    </lineage>
</organism>
<keyword evidence="14" id="KW-1185">Reference proteome</keyword>
<dbReference type="Gene3D" id="3.90.550.50">
    <property type="match status" value="1"/>
</dbReference>
<dbReference type="InterPro" id="IPR002659">
    <property type="entry name" value="Glyco_trans_31"/>
</dbReference>
<evidence type="ECO:0000313" key="12">
    <source>
        <dbReference type="EMBL" id="KAG0122735.1"/>
    </source>
</evidence>
<evidence type="ECO:0000256" key="9">
    <source>
        <dbReference type="ARBA" id="ARBA00023136"/>
    </source>
</evidence>
<dbReference type="AlphaFoldDB" id="A0A835NXP8"/>
<evidence type="ECO:0000313" key="14">
    <source>
        <dbReference type="Proteomes" id="UP000618051"/>
    </source>
</evidence>
<evidence type="ECO:0000256" key="11">
    <source>
        <dbReference type="SAM" id="MobiDB-lite"/>
    </source>
</evidence>
<keyword evidence="6" id="KW-0735">Signal-anchor</keyword>
<dbReference type="GO" id="GO:0008194">
    <property type="term" value="F:UDP-glycosyltransferase activity"/>
    <property type="evidence" value="ECO:0007669"/>
    <property type="project" value="TreeGrafter"/>
</dbReference>
<evidence type="ECO:0000256" key="8">
    <source>
        <dbReference type="ARBA" id="ARBA00023034"/>
    </source>
</evidence>
<reference evidence="12" key="1">
    <citation type="submission" date="2020-10" db="EMBL/GenBank/DDBJ databases">
        <title>Feather gene expression reveals the developmental basis of iridescence in African starlings.</title>
        <authorList>
            <person name="Rubenstein D.R."/>
        </authorList>
    </citation>
    <scope>NUCLEOTIDE SEQUENCE</scope>
    <source>
        <strain evidence="12">SS15</strain>
        <tissue evidence="12">Liver</tissue>
    </source>
</reference>
<keyword evidence="9" id="KW-0472">Membrane</keyword>
<feature type="region of interest" description="Disordered" evidence="11">
    <location>
        <begin position="94"/>
        <end position="120"/>
    </location>
</feature>
<reference evidence="13" key="3">
    <citation type="submission" date="2022-01" db="EMBL/GenBank/DDBJ databases">
        <authorList>
            <person name="Rubenstein D.R."/>
        </authorList>
    </citation>
    <scope>NUCLEOTIDE SEQUENCE</scope>
    <source>
        <strain evidence="13">SS15</strain>
        <tissue evidence="13">Liver</tissue>
    </source>
</reference>
<comment type="caution">
    <text evidence="12">The sequence shown here is derived from an EMBL/GenBank/DDBJ whole genome shotgun (WGS) entry which is preliminary data.</text>
</comment>
<dbReference type="GO" id="GO:0016758">
    <property type="term" value="F:hexosyltransferase activity"/>
    <property type="evidence" value="ECO:0007669"/>
    <property type="project" value="InterPro"/>
</dbReference>
<dbReference type="PANTHER" id="PTHR11214">
    <property type="entry name" value="BETA-1,3-N-ACETYLGLUCOSAMINYLTRANSFERASE"/>
    <property type="match status" value="1"/>
</dbReference>
<protein>
    <recommendedName>
        <fullName evidence="10">UDP-GlcNAc:betaGal beta-1,3-N-acetylglucosaminyltransferase 9</fullName>
    </recommendedName>
</protein>
<keyword evidence="4" id="KW-0808">Transferase</keyword>
<dbReference type="Pfam" id="PF01762">
    <property type="entry name" value="Galactosyl_T"/>
    <property type="match status" value="1"/>
</dbReference>
<sequence>MPLLTTSRCASLAARCTDSTEGTQDQRYQMGYRRSPGKVWTVVPGSSNTAFNSARNTGETMRVRLKGDVICTLFLLVALCSLLYSQLEHLVPAGKKEPTQNKPPVAPKIFSSPREPRRLMPAETTAPKPQVTPVMRQTEVAKSRVQTTTPASLTDSAFNFKLYLLNKDKRNFNLLINQPRKCRKTAGGPFLLIAIKSVVEDFDRREIVRKTWGREGLVNGEQIQRVFLLGTPKNRTVLATWETLMHQESQTYRDILLWDFMDTFFNLTLKEIHFLSWAAEFCHNVKFIFKGDADVFVNVENIVDFLKRHNPTEDLFVGDIIYNARPIRVQKSKYYIPETMYGLSIYPAYAGGGGFLLSSCTMRKLSRACREVELFPIDDVFLGMCLQRISLKPILHEGFKTFGIVKPSAAPHLQTFDPCFYKDLMPLLHGLLDLALSFHLPLQLSWKFTDAILYMLIIIPFNLQKGYKTLCGEPKVLSTSWQESPKYTQRSNTRILASAKTPGPQPEEWKTTPHASFLTTQYISKSTPKDVHAFHSRAMRNLQRGQTMGKSINQKVLERDVHRTRIIPFHTMGQHEWEFKGELTLGPALPPLLPRGAPEPGAALCVPGSYLKERLVFYGKTKESKQADESTQSDTQSPS</sequence>
<evidence type="ECO:0000256" key="4">
    <source>
        <dbReference type="ARBA" id="ARBA00022679"/>
    </source>
</evidence>
<comment type="subcellular location">
    <subcellularLocation>
        <location evidence="1">Golgi apparatus membrane</location>
        <topology evidence="1">Single-pass type II membrane protein</topology>
    </subcellularLocation>
</comment>
<name>A0A835NXP8_9PASS</name>
<keyword evidence="7" id="KW-1133">Transmembrane helix</keyword>
<evidence type="ECO:0000256" key="10">
    <source>
        <dbReference type="ARBA" id="ARBA00067696"/>
    </source>
</evidence>